<dbReference type="InterPro" id="IPR016032">
    <property type="entry name" value="Sig_transdc_resp-reg_C-effctor"/>
</dbReference>
<evidence type="ECO:0000313" key="6">
    <source>
        <dbReference type="Proteomes" id="UP001497416"/>
    </source>
</evidence>
<sequence>MSKKCKTSVKGCKKSTKSELFVIPMNKLLFGVLFCTLLLLSCEQKKSDFSEKVKVSLRNVGHQLLLSQKDSTSLVLPVQQLQEDQYKMSFQNNLQIEPSELVTIINSNFKKADLPAKYRVEVKNCANEEIAYSFEMILNEEKSIIPCSGRNLPNSCYVITVHFTSEKGKGLTPIYIFVSLLFTLLIVIVVWYLNKKTENPNSKDSGTQKLGAFLFYPDQNKLVKQAVEIPLSKKECEILSIFISRPNEIIKREELTKKVWEDNGVFVGRSLDTYISKIRKKIKEDTSIRLTNVHGVGYKLEVD</sequence>
<keyword evidence="3" id="KW-1133">Transmembrane helix</keyword>
<evidence type="ECO:0000256" key="3">
    <source>
        <dbReference type="SAM" id="Phobius"/>
    </source>
</evidence>
<comment type="caution">
    <text evidence="5">The sequence shown here is derived from an EMBL/GenBank/DDBJ whole genome shotgun (WGS) entry which is preliminary data.</text>
</comment>
<keyword evidence="3" id="KW-0812">Transmembrane</keyword>
<dbReference type="SUPFAM" id="SSF46894">
    <property type="entry name" value="C-terminal effector domain of the bipartite response regulators"/>
    <property type="match status" value="1"/>
</dbReference>
<keyword evidence="6" id="KW-1185">Reference proteome</keyword>
<dbReference type="Proteomes" id="UP001497416">
    <property type="component" value="Unassembled WGS sequence"/>
</dbReference>
<dbReference type="PROSITE" id="PS51755">
    <property type="entry name" value="OMPR_PHOB"/>
    <property type="match status" value="1"/>
</dbReference>
<organism evidence="5 6">
    <name type="scientific">Tenacibaculum platacis</name>
    <dbReference type="NCBI Taxonomy" id="3137852"/>
    <lineage>
        <taxon>Bacteria</taxon>
        <taxon>Pseudomonadati</taxon>
        <taxon>Bacteroidota</taxon>
        <taxon>Flavobacteriia</taxon>
        <taxon>Flavobacteriales</taxon>
        <taxon>Flavobacteriaceae</taxon>
        <taxon>Tenacibaculum</taxon>
    </lineage>
</organism>
<evidence type="ECO:0000256" key="2">
    <source>
        <dbReference type="PROSITE-ProRule" id="PRU01091"/>
    </source>
</evidence>
<feature type="transmembrane region" description="Helical" evidence="3">
    <location>
        <begin position="174"/>
        <end position="193"/>
    </location>
</feature>
<proteinExistence type="predicted"/>
<evidence type="ECO:0000313" key="5">
    <source>
        <dbReference type="EMBL" id="CAL2076583.1"/>
    </source>
</evidence>
<feature type="DNA-binding region" description="OmpR/PhoB-type" evidence="2">
    <location>
        <begin position="205"/>
        <end position="302"/>
    </location>
</feature>
<dbReference type="Gene3D" id="1.10.10.10">
    <property type="entry name" value="Winged helix-like DNA-binding domain superfamily/Winged helix DNA-binding domain"/>
    <property type="match status" value="1"/>
</dbReference>
<dbReference type="EMBL" id="CAXIXY010000003">
    <property type="protein sequence ID" value="CAL2076583.1"/>
    <property type="molecule type" value="Genomic_DNA"/>
</dbReference>
<reference evidence="5 6" key="1">
    <citation type="submission" date="2024-05" db="EMBL/GenBank/DDBJ databases">
        <authorList>
            <person name="Duchaud E."/>
        </authorList>
    </citation>
    <scope>NUCLEOTIDE SEQUENCE [LARGE SCALE GENOMIC DNA]</scope>
    <source>
        <strain evidence="5">Ena-SAMPLE-TAB-13-05-2024-13:56:06:370-140302</strain>
    </source>
</reference>
<keyword evidence="3" id="KW-0472">Membrane</keyword>
<dbReference type="InterPro" id="IPR001867">
    <property type="entry name" value="OmpR/PhoB-type_DNA-bd"/>
</dbReference>
<name>A0ABP1EEA1_9FLAO</name>
<accession>A0ABP1EEA1</accession>
<feature type="domain" description="OmpR/PhoB-type" evidence="4">
    <location>
        <begin position="205"/>
        <end position="302"/>
    </location>
</feature>
<dbReference type="SMART" id="SM00862">
    <property type="entry name" value="Trans_reg_C"/>
    <property type="match status" value="1"/>
</dbReference>
<keyword evidence="1 2" id="KW-0238">DNA-binding</keyword>
<dbReference type="CDD" id="cd00383">
    <property type="entry name" value="trans_reg_C"/>
    <property type="match status" value="1"/>
</dbReference>
<gene>
    <name evidence="5" type="ORF">T190607A01A_10384</name>
</gene>
<protein>
    <submittedName>
        <fullName evidence="5">Transcriptional regulator</fullName>
    </submittedName>
</protein>
<dbReference type="Pfam" id="PF00486">
    <property type="entry name" value="Trans_reg_C"/>
    <property type="match status" value="1"/>
</dbReference>
<dbReference type="InterPro" id="IPR036388">
    <property type="entry name" value="WH-like_DNA-bd_sf"/>
</dbReference>
<evidence type="ECO:0000259" key="4">
    <source>
        <dbReference type="PROSITE" id="PS51755"/>
    </source>
</evidence>
<evidence type="ECO:0000256" key="1">
    <source>
        <dbReference type="ARBA" id="ARBA00023125"/>
    </source>
</evidence>